<evidence type="ECO:0000313" key="2">
    <source>
        <dbReference type="Proteomes" id="UP001500503"/>
    </source>
</evidence>
<sequence length="49" mass="5450">MSARPSTVVSQVTVDLPRPRSQSVTRALPRFHELHEQVLGLVERNGAAR</sequence>
<dbReference type="EMBL" id="BAABHF010000061">
    <property type="protein sequence ID" value="GAA4519081.1"/>
    <property type="molecule type" value="Genomic_DNA"/>
</dbReference>
<proteinExistence type="predicted"/>
<name>A0ABP8R5V1_9ACTN</name>
<protein>
    <submittedName>
        <fullName evidence="1">Uncharacterized protein</fullName>
    </submittedName>
</protein>
<reference evidence="2" key="1">
    <citation type="journal article" date="2019" name="Int. J. Syst. Evol. Microbiol.">
        <title>The Global Catalogue of Microorganisms (GCM) 10K type strain sequencing project: providing services to taxonomists for standard genome sequencing and annotation.</title>
        <authorList>
            <consortium name="The Broad Institute Genomics Platform"/>
            <consortium name="The Broad Institute Genome Sequencing Center for Infectious Disease"/>
            <person name="Wu L."/>
            <person name="Ma J."/>
        </authorList>
    </citation>
    <scope>NUCLEOTIDE SEQUENCE [LARGE SCALE GENOMIC DNA]</scope>
    <source>
        <strain evidence="2">JCM 17933</strain>
    </source>
</reference>
<dbReference type="RefSeq" id="WP_345475157.1">
    <property type="nucleotide sequence ID" value="NZ_BAABHF010000061.1"/>
</dbReference>
<accession>A0ABP8R5V1</accession>
<evidence type="ECO:0000313" key="1">
    <source>
        <dbReference type="EMBL" id="GAA4519081.1"/>
    </source>
</evidence>
<comment type="caution">
    <text evidence="1">The sequence shown here is derived from an EMBL/GenBank/DDBJ whole genome shotgun (WGS) entry which is preliminary data.</text>
</comment>
<dbReference type="Proteomes" id="UP001500503">
    <property type="component" value="Unassembled WGS sequence"/>
</dbReference>
<gene>
    <name evidence="1" type="ORF">GCM10023191_094190</name>
</gene>
<organism evidence="1 2">
    <name type="scientific">Actinoallomurus oryzae</name>
    <dbReference type="NCBI Taxonomy" id="502180"/>
    <lineage>
        <taxon>Bacteria</taxon>
        <taxon>Bacillati</taxon>
        <taxon>Actinomycetota</taxon>
        <taxon>Actinomycetes</taxon>
        <taxon>Streptosporangiales</taxon>
        <taxon>Thermomonosporaceae</taxon>
        <taxon>Actinoallomurus</taxon>
    </lineage>
</organism>
<keyword evidence="2" id="KW-1185">Reference proteome</keyword>